<evidence type="ECO:0000313" key="2">
    <source>
        <dbReference type="Proteomes" id="UP001249851"/>
    </source>
</evidence>
<reference evidence="1" key="1">
    <citation type="journal article" date="2023" name="G3 (Bethesda)">
        <title>Whole genome assembly and annotation of the endangered Caribbean coral Acropora cervicornis.</title>
        <authorList>
            <person name="Selwyn J.D."/>
            <person name="Vollmer S.V."/>
        </authorList>
    </citation>
    <scope>NUCLEOTIDE SEQUENCE</scope>
    <source>
        <strain evidence="1">K2</strain>
    </source>
</reference>
<gene>
    <name evidence="1" type="ORF">P5673_030569</name>
</gene>
<reference evidence="1" key="2">
    <citation type="journal article" date="2023" name="Science">
        <title>Genomic signatures of disease resistance in endangered staghorn corals.</title>
        <authorList>
            <person name="Vollmer S.V."/>
            <person name="Selwyn J.D."/>
            <person name="Despard B.A."/>
            <person name="Roesel C.L."/>
        </authorList>
    </citation>
    <scope>NUCLEOTIDE SEQUENCE</scope>
    <source>
        <strain evidence="1">K2</strain>
    </source>
</reference>
<dbReference type="PANTHER" id="PTHR35450">
    <property type="entry name" value="REVERSE TRANSCRIPTASE DOMAIN-CONTAINING PROTEIN"/>
    <property type="match status" value="1"/>
</dbReference>
<dbReference type="EMBL" id="JARQWQ010000132">
    <property type="protein sequence ID" value="KAK2549069.1"/>
    <property type="molecule type" value="Genomic_DNA"/>
</dbReference>
<keyword evidence="2" id="KW-1185">Reference proteome</keyword>
<dbReference type="AlphaFoldDB" id="A0AAD9PUA1"/>
<protein>
    <submittedName>
        <fullName evidence="1">Uncharacterized protein</fullName>
    </submittedName>
</protein>
<dbReference type="Proteomes" id="UP001249851">
    <property type="component" value="Unassembled WGS sequence"/>
</dbReference>
<proteinExistence type="predicted"/>
<dbReference type="PANTHER" id="PTHR35450:SF2">
    <property type="entry name" value="REVERSE TRANSCRIPTASE DOMAIN-CONTAINING PROTEIN"/>
    <property type="match status" value="1"/>
</dbReference>
<sequence length="253" mass="29006">MKSVKKEKWKNKALHGQYPKLLEKPHVDIVTTNKLLSSNLKGETEGLLVAAQDQALNTRNYQKVICGQKVESKCRMCSQYEETVDHIVSGYHDIEVIDKWYEHKPDSVTHNKYSKITIMWDMPVNTDRTITANRPDIIIKNSVNSTCKLIDMSIPSDRNIALKEIEKKSKYKDLELEIQRMWQMKTEVIPVVVGALGTIKKGMVENIKRVSERANVTETQQISVLGSAPILRKVLNVWLMYGSLQKLLNVELK</sequence>
<accession>A0AAD9PUA1</accession>
<evidence type="ECO:0000313" key="1">
    <source>
        <dbReference type="EMBL" id="KAK2549069.1"/>
    </source>
</evidence>
<name>A0AAD9PUA1_ACRCE</name>
<comment type="caution">
    <text evidence="1">The sequence shown here is derived from an EMBL/GenBank/DDBJ whole genome shotgun (WGS) entry which is preliminary data.</text>
</comment>
<organism evidence="1 2">
    <name type="scientific">Acropora cervicornis</name>
    <name type="common">Staghorn coral</name>
    <dbReference type="NCBI Taxonomy" id="6130"/>
    <lineage>
        <taxon>Eukaryota</taxon>
        <taxon>Metazoa</taxon>
        <taxon>Cnidaria</taxon>
        <taxon>Anthozoa</taxon>
        <taxon>Hexacorallia</taxon>
        <taxon>Scleractinia</taxon>
        <taxon>Astrocoeniina</taxon>
        <taxon>Acroporidae</taxon>
        <taxon>Acropora</taxon>
    </lineage>
</organism>